<dbReference type="KEGG" id="eiv:EIN_378390"/>
<name>A0A0A1TUB3_ENTIV</name>
<evidence type="ECO:0000313" key="3">
    <source>
        <dbReference type="Proteomes" id="UP000014680"/>
    </source>
</evidence>
<reference evidence="2 3" key="1">
    <citation type="submission" date="2012-10" db="EMBL/GenBank/DDBJ databases">
        <authorList>
            <person name="Zafar N."/>
            <person name="Inman J."/>
            <person name="Hall N."/>
            <person name="Lorenzi H."/>
            <person name="Caler E."/>
        </authorList>
    </citation>
    <scope>NUCLEOTIDE SEQUENCE [LARGE SCALE GENOMIC DNA]</scope>
    <source>
        <strain evidence="2 3">IP1</strain>
    </source>
</reference>
<feature type="chain" id="PRO_5001990413" evidence="1">
    <location>
        <begin position="19"/>
        <end position="237"/>
    </location>
</feature>
<feature type="signal peptide" evidence="1">
    <location>
        <begin position="1"/>
        <end position="18"/>
    </location>
</feature>
<dbReference type="Proteomes" id="UP000014680">
    <property type="component" value="Unassembled WGS sequence"/>
</dbReference>
<dbReference type="EMBL" id="KB207268">
    <property type="protein sequence ID" value="ELP83534.1"/>
    <property type="molecule type" value="Genomic_DNA"/>
</dbReference>
<organism evidence="2 3">
    <name type="scientific">Entamoeba invadens IP1</name>
    <dbReference type="NCBI Taxonomy" id="370355"/>
    <lineage>
        <taxon>Eukaryota</taxon>
        <taxon>Amoebozoa</taxon>
        <taxon>Evosea</taxon>
        <taxon>Archamoebae</taxon>
        <taxon>Mastigamoebida</taxon>
        <taxon>Entamoebidae</taxon>
        <taxon>Entamoeba</taxon>
    </lineage>
</organism>
<sequence>MTIILGLLFGGIFAVGFGTEAECTQKITVRVLPYPFTKPQTLPHHPCIDFQQIPVTNDYTILHRVQLAYRNGIIAYGFQNTTLSVKQYEEDMVMSQWLYANMKKIEGAETDIIMIAPPRQMTDDEVNTLYEVVQKKTNNFVETLFGDDCFIQLYLQRSQREKLTITNDRLMPFWPDESYRAMPGMLFSKKMIEYVNEFAWSTWYVNRHDVLFQHFCEVVQKPIYVSPINIFGTVPLL</sequence>
<evidence type="ECO:0000313" key="2">
    <source>
        <dbReference type="EMBL" id="ELP83534.1"/>
    </source>
</evidence>
<keyword evidence="3" id="KW-1185">Reference proteome</keyword>
<dbReference type="VEuPathDB" id="AmoebaDB:EIN_378390"/>
<keyword evidence="1" id="KW-0732">Signal</keyword>
<proteinExistence type="predicted"/>
<protein>
    <submittedName>
        <fullName evidence="2">Uncharacterized protein</fullName>
    </submittedName>
</protein>
<accession>A0A0A1TUB3</accession>
<dbReference type="AlphaFoldDB" id="A0A0A1TUB3"/>
<evidence type="ECO:0000256" key="1">
    <source>
        <dbReference type="SAM" id="SignalP"/>
    </source>
</evidence>
<dbReference type="RefSeq" id="XP_004182880.1">
    <property type="nucleotide sequence ID" value="XM_004182832.1"/>
</dbReference>
<gene>
    <name evidence="2" type="ORF">EIN_378390</name>
</gene>
<dbReference type="GeneID" id="14882485"/>